<gene>
    <name evidence="8" type="ORF">NCTC12020_00357</name>
</gene>
<feature type="domain" description="Endoribonuclease YicC-like C-terminal" evidence="7">
    <location>
        <begin position="174"/>
        <end position="293"/>
    </location>
</feature>
<evidence type="ECO:0000256" key="1">
    <source>
        <dbReference type="ARBA" id="ARBA00001968"/>
    </source>
</evidence>
<feature type="domain" description="Endoribonuclease YicC-like N-terminal" evidence="6">
    <location>
        <begin position="1"/>
        <end position="155"/>
    </location>
</feature>
<name>A0A380NHS6_9FIRM</name>
<dbReference type="InterPro" id="IPR013551">
    <property type="entry name" value="YicC-like_C"/>
</dbReference>
<evidence type="ECO:0000256" key="3">
    <source>
        <dbReference type="ARBA" id="ARBA00022759"/>
    </source>
</evidence>
<evidence type="ECO:0000256" key="2">
    <source>
        <dbReference type="ARBA" id="ARBA00022722"/>
    </source>
</evidence>
<sequence>MNSMTGFGRGISTDESLQITIEIKSVNSRFLDLHLNMPTALYFLENAIRRYIKEHLQRGKVEVNVSLKNTSDQEKVFTVNHSLANQIREFLVAEGFSQTKEQASLKDMMSISKDWLLLEDVPFEEAKLESAVLLALQTAVTGLCEMRALEGVNLEREIEGRIATLETVLQEVADNKDSAVKKYEERLLQRISNVLEKTDITVNMDRFLQEVATMSDKTDITEEIVRFGSHVVQLRNTLKENQPIGRKLDFLLQEMNREVNTMGSKGSDLAITDRVVVLKCELEKIREQIQNIE</sequence>
<protein>
    <submittedName>
        <fullName evidence="8">YicC-like family, N-terminal region</fullName>
    </submittedName>
</protein>
<dbReference type="InterPro" id="IPR013527">
    <property type="entry name" value="YicC-like_N"/>
</dbReference>
<keyword evidence="4" id="KW-0378">Hydrolase</keyword>
<keyword evidence="9" id="KW-1185">Reference proteome</keyword>
<dbReference type="GO" id="GO:0004521">
    <property type="term" value="F:RNA endonuclease activity"/>
    <property type="evidence" value="ECO:0007669"/>
    <property type="project" value="InterPro"/>
</dbReference>
<dbReference type="Proteomes" id="UP000255367">
    <property type="component" value="Unassembled WGS sequence"/>
</dbReference>
<reference evidence="8 9" key="1">
    <citation type="submission" date="2018-06" db="EMBL/GenBank/DDBJ databases">
        <authorList>
            <consortium name="Pathogen Informatics"/>
            <person name="Doyle S."/>
        </authorList>
    </citation>
    <scope>NUCLEOTIDE SEQUENCE [LARGE SCALE GENOMIC DNA]</scope>
    <source>
        <strain evidence="8 9">NCTC12020</strain>
    </source>
</reference>
<dbReference type="EMBL" id="UHIO01000001">
    <property type="protein sequence ID" value="SUP40668.1"/>
    <property type="molecule type" value="Genomic_DNA"/>
</dbReference>
<dbReference type="InterPro" id="IPR005229">
    <property type="entry name" value="YicC/YloC-like"/>
</dbReference>
<accession>A0A380NHS6</accession>
<dbReference type="Pfam" id="PF08340">
    <property type="entry name" value="YicC-like_C"/>
    <property type="match status" value="1"/>
</dbReference>
<keyword evidence="2" id="KW-0540">Nuclease</keyword>
<evidence type="ECO:0000256" key="4">
    <source>
        <dbReference type="ARBA" id="ARBA00022801"/>
    </source>
</evidence>
<comment type="similarity">
    <text evidence="5">Belongs to the YicC/YloC family.</text>
</comment>
<dbReference type="GO" id="GO:0016787">
    <property type="term" value="F:hydrolase activity"/>
    <property type="evidence" value="ECO:0007669"/>
    <property type="project" value="UniProtKB-KW"/>
</dbReference>
<dbReference type="NCBIfam" id="TIGR00255">
    <property type="entry name" value="YicC/YloC family endoribonuclease"/>
    <property type="match status" value="1"/>
</dbReference>
<dbReference type="RefSeq" id="WP_115309611.1">
    <property type="nucleotide sequence ID" value="NZ_UHIO01000001.1"/>
</dbReference>
<dbReference type="OrthoDB" id="9771229at2"/>
<evidence type="ECO:0000313" key="8">
    <source>
        <dbReference type="EMBL" id="SUP40668.1"/>
    </source>
</evidence>
<dbReference type="PANTHER" id="PTHR30636">
    <property type="entry name" value="UPF0701 PROTEIN YICC"/>
    <property type="match status" value="1"/>
</dbReference>
<evidence type="ECO:0000256" key="5">
    <source>
        <dbReference type="ARBA" id="ARBA00035648"/>
    </source>
</evidence>
<dbReference type="PANTHER" id="PTHR30636:SF3">
    <property type="entry name" value="UPF0701 PROTEIN YICC"/>
    <property type="match status" value="1"/>
</dbReference>
<keyword evidence="3" id="KW-0255">Endonuclease</keyword>
<proteinExistence type="inferred from homology"/>
<dbReference type="Pfam" id="PF03755">
    <property type="entry name" value="YicC-like_N"/>
    <property type="match status" value="1"/>
</dbReference>
<dbReference type="AlphaFoldDB" id="A0A380NHS6"/>
<organism evidence="8 9">
    <name type="scientific">Veillonella criceti</name>
    <dbReference type="NCBI Taxonomy" id="103891"/>
    <lineage>
        <taxon>Bacteria</taxon>
        <taxon>Bacillati</taxon>
        <taxon>Bacillota</taxon>
        <taxon>Negativicutes</taxon>
        <taxon>Veillonellales</taxon>
        <taxon>Veillonellaceae</taxon>
        <taxon>Veillonella</taxon>
    </lineage>
</organism>
<evidence type="ECO:0000259" key="6">
    <source>
        <dbReference type="Pfam" id="PF03755"/>
    </source>
</evidence>
<evidence type="ECO:0000313" key="9">
    <source>
        <dbReference type="Proteomes" id="UP000255367"/>
    </source>
</evidence>
<comment type="cofactor">
    <cofactor evidence="1">
        <name>a divalent metal cation</name>
        <dbReference type="ChEBI" id="CHEBI:60240"/>
    </cofactor>
</comment>
<evidence type="ECO:0000259" key="7">
    <source>
        <dbReference type="Pfam" id="PF08340"/>
    </source>
</evidence>